<dbReference type="PANTHER" id="PTHR23274">
    <property type="entry name" value="DNA HELICASE-RELATED"/>
    <property type="match status" value="1"/>
</dbReference>
<dbReference type="PANTHER" id="PTHR23274:SF51">
    <property type="entry name" value="OS03G0423850 PROTEIN"/>
    <property type="match status" value="1"/>
</dbReference>
<dbReference type="InterPro" id="IPR049163">
    <property type="entry name" value="Pif1-like_2B_dom"/>
</dbReference>
<dbReference type="Pfam" id="PF21530">
    <property type="entry name" value="Pif1_2B_dom"/>
    <property type="match status" value="1"/>
</dbReference>
<dbReference type="GO" id="GO:0006260">
    <property type="term" value="P:DNA replication"/>
    <property type="evidence" value="ECO:0007669"/>
    <property type="project" value="TreeGrafter"/>
</dbReference>
<proteinExistence type="predicted"/>
<name>A0AAF3EYX9_9BILA</name>
<dbReference type="AlphaFoldDB" id="A0AAF3EYX9"/>
<protein>
    <recommendedName>
        <fullName evidence="1">DNA helicase Pif1-like 2B domain-containing protein</fullName>
    </recommendedName>
</protein>
<dbReference type="SUPFAM" id="SSF52540">
    <property type="entry name" value="P-loop containing nucleoside triphosphate hydrolases"/>
    <property type="match status" value="1"/>
</dbReference>
<keyword evidence="2" id="KW-1185">Reference proteome</keyword>
<dbReference type="CDD" id="cd18809">
    <property type="entry name" value="SF1_C_RecD"/>
    <property type="match status" value="1"/>
</dbReference>
<dbReference type="WBParaSite" id="MBELARI_LOCUS19436">
    <property type="protein sequence ID" value="MBELARI_LOCUS19436"/>
    <property type="gene ID" value="MBELARI_LOCUS19436"/>
</dbReference>
<evidence type="ECO:0000313" key="3">
    <source>
        <dbReference type="WBParaSite" id="MBELARI_LOCUS19436"/>
    </source>
</evidence>
<organism evidence="2 3">
    <name type="scientific">Mesorhabditis belari</name>
    <dbReference type="NCBI Taxonomy" id="2138241"/>
    <lineage>
        <taxon>Eukaryota</taxon>
        <taxon>Metazoa</taxon>
        <taxon>Ecdysozoa</taxon>
        <taxon>Nematoda</taxon>
        <taxon>Chromadorea</taxon>
        <taxon>Rhabditida</taxon>
        <taxon>Rhabditina</taxon>
        <taxon>Rhabditomorpha</taxon>
        <taxon>Rhabditoidea</taxon>
        <taxon>Rhabditidae</taxon>
        <taxon>Mesorhabditinae</taxon>
        <taxon>Mesorhabditis</taxon>
    </lineage>
</organism>
<dbReference type="GO" id="GO:0005657">
    <property type="term" value="C:replication fork"/>
    <property type="evidence" value="ECO:0007669"/>
    <property type="project" value="TreeGrafter"/>
</dbReference>
<evidence type="ECO:0000259" key="1">
    <source>
        <dbReference type="Pfam" id="PF21530"/>
    </source>
</evidence>
<dbReference type="Proteomes" id="UP000887575">
    <property type="component" value="Unassembled WGS sequence"/>
</dbReference>
<dbReference type="InterPro" id="IPR027417">
    <property type="entry name" value="P-loop_NTPase"/>
</dbReference>
<accession>A0AAF3EYX9</accession>
<reference evidence="3" key="1">
    <citation type="submission" date="2024-02" db="UniProtKB">
        <authorList>
            <consortium name="WormBaseParasite"/>
        </authorList>
    </citation>
    <scope>IDENTIFICATION</scope>
</reference>
<evidence type="ECO:0000313" key="2">
    <source>
        <dbReference type="Proteomes" id="UP000887575"/>
    </source>
</evidence>
<sequence length="374" mass="42199">MTPTGLPPHVLNLKVGCMVVLLRDIDIRHGLCNGTRLIVIQLGRRVLVGEFATDYRKGFSVLIPKIDLIHSHKTKPFKLRRRQFPMRLSYCMTINKSQGQSFERVGIAFLEPTFSHGQLYVALCSKPTRNSHQSNKPTNAQHCLQRSVRINEGEQAANPMPQPLCHGVQLMNLVHQSSQQPARAFIGGSGNGFEMANRMKGPMIVLNPCAQSHPFDEREKYRDEKIAQLHSQLESAELSTDRAWKSFLSEDRLLARITVLEGELALKGFIFLVRDLDQQQHDGELDFDCNEELLASKEMVEELARLKEENTMPQATLINCQSEIAALRVEAATREFGLDEPIDPAVSTALDENDENSVFFLKPCQLLNHFLACQ</sequence>
<feature type="domain" description="DNA helicase Pif1-like 2B" evidence="1">
    <location>
        <begin position="5"/>
        <end position="42"/>
    </location>
</feature>